<gene>
    <name evidence="4" type="ORF">BK666_30740</name>
</gene>
<dbReference type="Proteomes" id="UP000285349">
    <property type="component" value="Unassembled WGS sequence"/>
</dbReference>
<reference evidence="4 5" key="1">
    <citation type="submission" date="2016-10" db="EMBL/GenBank/DDBJ databases">
        <title>Comparative genome analysis of multiple Pseudomonas spp. focuses on biocontrol and plant growth promoting traits.</title>
        <authorList>
            <person name="Tao X.-Y."/>
            <person name="Taylor C.G."/>
        </authorList>
    </citation>
    <scope>NUCLEOTIDE SEQUENCE [LARGE SCALE GENOMIC DNA]</scope>
    <source>
        <strain evidence="4 5">37A10</strain>
    </source>
</reference>
<dbReference type="Gene3D" id="3.40.630.30">
    <property type="match status" value="1"/>
</dbReference>
<dbReference type="PROSITE" id="PS51186">
    <property type="entry name" value="GNAT"/>
    <property type="match status" value="1"/>
</dbReference>
<dbReference type="EMBL" id="MOBQ01000058">
    <property type="protein sequence ID" value="RON38129.1"/>
    <property type="molecule type" value="Genomic_DNA"/>
</dbReference>
<evidence type="ECO:0000259" key="3">
    <source>
        <dbReference type="PROSITE" id="PS51186"/>
    </source>
</evidence>
<dbReference type="Pfam" id="PF00583">
    <property type="entry name" value="Acetyltransf_1"/>
    <property type="match status" value="1"/>
</dbReference>
<dbReference type="AlphaFoldDB" id="A0A423JKF2"/>
<keyword evidence="2" id="KW-0012">Acyltransferase</keyword>
<dbReference type="InterPro" id="IPR050832">
    <property type="entry name" value="Bact_Acetyltransf"/>
</dbReference>
<dbReference type="RefSeq" id="WP_123516255.1">
    <property type="nucleotide sequence ID" value="NZ_MOBQ01000058.1"/>
</dbReference>
<dbReference type="PANTHER" id="PTHR43877:SF2">
    <property type="entry name" value="AMINOALKYLPHOSPHONATE N-ACETYLTRANSFERASE-RELATED"/>
    <property type="match status" value="1"/>
</dbReference>
<dbReference type="OrthoDB" id="281808at2"/>
<name>A0A423JKF2_9PSED</name>
<dbReference type="SUPFAM" id="SSF55729">
    <property type="entry name" value="Acyl-CoA N-acyltransferases (Nat)"/>
    <property type="match status" value="1"/>
</dbReference>
<sequence>MSLLIRPATLEDIAQIEAIVEAAYSPYIERIGRKPAPMLDDYASQVLARRVHVLAQEKTLSGFVVLIDTEEYLLLDNIAVNPAVMGQGFGRQLLDFAERHALDAGYPSIRLYTNEAMRENIALYLRRGYVETHRVEENGLRRVHMRKALS</sequence>
<proteinExistence type="predicted"/>
<dbReference type="PANTHER" id="PTHR43877">
    <property type="entry name" value="AMINOALKYLPHOSPHONATE N-ACETYLTRANSFERASE-RELATED-RELATED"/>
    <property type="match status" value="1"/>
</dbReference>
<protein>
    <submittedName>
        <fullName evidence="4">GNAT family N-acetyltransferase</fullName>
    </submittedName>
</protein>
<accession>A0A423JKF2</accession>
<evidence type="ECO:0000256" key="2">
    <source>
        <dbReference type="ARBA" id="ARBA00023315"/>
    </source>
</evidence>
<dbReference type="GO" id="GO:0016747">
    <property type="term" value="F:acyltransferase activity, transferring groups other than amino-acyl groups"/>
    <property type="evidence" value="ECO:0007669"/>
    <property type="project" value="InterPro"/>
</dbReference>
<feature type="domain" description="N-acetyltransferase" evidence="3">
    <location>
        <begin position="3"/>
        <end position="150"/>
    </location>
</feature>
<evidence type="ECO:0000313" key="4">
    <source>
        <dbReference type="EMBL" id="RON38129.1"/>
    </source>
</evidence>
<comment type="caution">
    <text evidence="4">The sequence shown here is derived from an EMBL/GenBank/DDBJ whole genome shotgun (WGS) entry which is preliminary data.</text>
</comment>
<keyword evidence="1 4" id="KW-0808">Transferase</keyword>
<dbReference type="CDD" id="cd04301">
    <property type="entry name" value="NAT_SF"/>
    <property type="match status" value="1"/>
</dbReference>
<dbReference type="InterPro" id="IPR016181">
    <property type="entry name" value="Acyl_CoA_acyltransferase"/>
</dbReference>
<evidence type="ECO:0000256" key="1">
    <source>
        <dbReference type="ARBA" id="ARBA00022679"/>
    </source>
</evidence>
<evidence type="ECO:0000313" key="5">
    <source>
        <dbReference type="Proteomes" id="UP000285349"/>
    </source>
</evidence>
<organism evidence="4 5">
    <name type="scientific">Pseudomonas frederiksbergensis</name>
    <dbReference type="NCBI Taxonomy" id="104087"/>
    <lineage>
        <taxon>Bacteria</taxon>
        <taxon>Pseudomonadati</taxon>
        <taxon>Pseudomonadota</taxon>
        <taxon>Gammaproteobacteria</taxon>
        <taxon>Pseudomonadales</taxon>
        <taxon>Pseudomonadaceae</taxon>
        <taxon>Pseudomonas</taxon>
    </lineage>
</organism>
<dbReference type="InterPro" id="IPR000182">
    <property type="entry name" value="GNAT_dom"/>
</dbReference>